<dbReference type="InterPro" id="IPR005828">
    <property type="entry name" value="MFS_sugar_transport-like"/>
</dbReference>
<sequence>MTNHKQSSNSYGATIQSSTLQVVKYVPIEGGSEEGGQAFKPEQTEPKKKDTLFLYFVVLTGCMPIIVGGGSFVWTSPAIPKLQLNNSEENPIGRPITTSEVSMIAGLPPLMMLLGSLLLGRLSQLIGPKKSLQVIGLGIFVSAVTIAFSTKVILIVVFRCFLYMFYNGTLTVFPVYITEICEDHNRAKYGCLSMVFLPLGNLYSYILGSFFSLKCYSLLLAAPAAYFLIFFFFVPESPVYSLSRGRRKECEETLKKLRSNKTEKEIENDIGKLEDTLQEKANAKSGNIFQIFSTKELRFAMVLALGPVLVQNLSGVTIVMAFMAPIFNAAGFSGNYMSIIVGCIKVSTITLTSLVVERTGRRPMLLISSIGTGIPLLILGIFFYLKHINSPLLPSIQFLPLVCIVCNVIMYALGLGSIPMAIMGELFTPDMRAAAVSVVTAAMGLCIFVTTSSYPFMEEMLGIHWCVWIYCCICFIGATFIYFMIPETKGKSIPEIQEYLRTRKM</sequence>
<feature type="transmembrane region" description="Helical" evidence="9">
    <location>
        <begin position="363"/>
        <end position="385"/>
    </location>
</feature>
<dbReference type="Proteomes" id="UP001652700">
    <property type="component" value="Unplaced"/>
</dbReference>
<evidence type="ECO:0000256" key="8">
    <source>
        <dbReference type="SAM" id="Coils"/>
    </source>
</evidence>
<evidence type="ECO:0000256" key="5">
    <source>
        <dbReference type="ARBA" id="ARBA00022692"/>
    </source>
</evidence>
<reference evidence="11" key="2">
    <citation type="submission" date="2025-05" db="UniProtKB">
        <authorList>
            <consortium name="EnsemblMetazoa"/>
        </authorList>
    </citation>
    <scope>IDENTIFICATION</scope>
</reference>
<evidence type="ECO:0000259" key="10">
    <source>
        <dbReference type="PROSITE" id="PS50850"/>
    </source>
</evidence>
<dbReference type="RefSeq" id="XP_028140282.1">
    <property type="nucleotide sequence ID" value="XM_028284481.1"/>
</dbReference>
<evidence type="ECO:0000256" key="1">
    <source>
        <dbReference type="ARBA" id="ARBA00004651"/>
    </source>
</evidence>
<feature type="transmembrane region" description="Helical" evidence="9">
    <location>
        <begin position="52"/>
        <end position="74"/>
    </location>
</feature>
<feature type="transmembrane region" description="Helical" evidence="9">
    <location>
        <begin position="434"/>
        <end position="456"/>
    </location>
</feature>
<evidence type="ECO:0000313" key="14">
    <source>
        <dbReference type="RefSeq" id="XP_028140282.1"/>
    </source>
</evidence>
<feature type="transmembrane region" description="Helical" evidence="9">
    <location>
        <begin position="462"/>
        <end position="485"/>
    </location>
</feature>
<keyword evidence="6 9" id="KW-1133">Transmembrane helix</keyword>
<dbReference type="InterPro" id="IPR036259">
    <property type="entry name" value="MFS_trans_sf"/>
</dbReference>
<dbReference type="KEGG" id="dvv:114334440"/>
<dbReference type="AlphaFoldDB" id="A0A6P7FZR5"/>
<name>A0A6P7FZR5_DIAVI</name>
<keyword evidence="2" id="KW-0813">Transport</keyword>
<comment type="subcellular location">
    <subcellularLocation>
        <location evidence="1">Cell membrane</location>
        <topology evidence="1">Multi-pass membrane protein</topology>
    </subcellularLocation>
</comment>
<evidence type="ECO:0000313" key="11">
    <source>
        <dbReference type="EnsemblMetazoa" id="XP_028140281.1"/>
    </source>
</evidence>
<accession>A0A6P7FZR5</accession>
<organism evidence="14">
    <name type="scientific">Diabrotica virgifera virgifera</name>
    <name type="common">western corn rootworm</name>
    <dbReference type="NCBI Taxonomy" id="50390"/>
    <lineage>
        <taxon>Eukaryota</taxon>
        <taxon>Metazoa</taxon>
        <taxon>Ecdysozoa</taxon>
        <taxon>Arthropoda</taxon>
        <taxon>Hexapoda</taxon>
        <taxon>Insecta</taxon>
        <taxon>Pterygota</taxon>
        <taxon>Neoptera</taxon>
        <taxon>Endopterygota</taxon>
        <taxon>Coleoptera</taxon>
        <taxon>Polyphaga</taxon>
        <taxon>Cucujiformia</taxon>
        <taxon>Chrysomeloidea</taxon>
        <taxon>Chrysomelidae</taxon>
        <taxon>Galerucinae</taxon>
        <taxon>Diabroticina</taxon>
        <taxon>Diabroticites</taxon>
        <taxon>Diabrotica</taxon>
    </lineage>
</organism>
<feature type="transmembrane region" description="Helical" evidence="9">
    <location>
        <begin position="189"/>
        <end position="210"/>
    </location>
</feature>
<evidence type="ECO:0000256" key="4">
    <source>
        <dbReference type="ARBA" id="ARBA00022597"/>
    </source>
</evidence>
<evidence type="ECO:0000256" key="2">
    <source>
        <dbReference type="ARBA" id="ARBA00022448"/>
    </source>
</evidence>
<keyword evidence="8" id="KW-0175">Coiled coil</keyword>
<dbReference type="PROSITE" id="PS50850">
    <property type="entry name" value="MFS"/>
    <property type="match status" value="1"/>
</dbReference>
<dbReference type="Gene3D" id="1.20.1250.20">
    <property type="entry name" value="MFS general substrate transporter like domains"/>
    <property type="match status" value="1"/>
</dbReference>
<dbReference type="FunFam" id="1.20.1250.20:FF:000218">
    <property type="entry name" value="facilitated trehalose transporter Tret1"/>
    <property type="match status" value="1"/>
</dbReference>
<gene>
    <name evidence="13 14" type="primary">LOC114334440</name>
</gene>
<keyword evidence="7 9" id="KW-0472">Membrane</keyword>
<protein>
    <submittedName>
        <fullName evidence="13 14">Facilitated trehalose transporter Tret1-2 homolog</fullName>
    </submittedName>
</protein>
<dbReference type="GeneID" id="114334440"/>
<evidence type="ECO:0000313" key="12">
    <source>
        <dbReference type="Proteomes" id="UP001652700"/>
    </source>
</evidence>
<evidence type="ECO:0000256" key="6">
    <source>
        <dbReference type="ARBA" id="ARBA00022989"/>
    </source>
</evidence>
<evidence type="ECO:0000256" key="3">
    <source>
        <dbReference type="ARBA" id="ARBA00022475"/>
    </source>
</evidence>
<dbReference type="RefSeq" id="XP_028140281.1">
    <property type="nucleotide sequence ID" value="XM_028284480.1"/>
</dbReference>
<dbReference type="EnsemblMetazoa" id="XM_028284480.2">
    <property type="protein sequence ID" value="XP_028140281.1"/>
    <property type="gene ID" value="LOC114334440"/>
</dbReference>
<feature type="transmembrane region" description="Helical" evidence="9">
    <location>
        <begin position="299"/>
        <end position="324"/>
    </location>
</feature>
<feature type="transmembrane region" description="Helical" evidence="9">
    <location>
        <begin position="336"/>
        <end position="356"/>
    </location>
</feature>
<keyword evidence="5 9" id="KW-0812">Transmembrane</keyword>
<dbReference type="GO" id="GO:0005886">
    <property type="term" value="C:plasma membrane"/>
    <property type="evidence" value="ECO:0007669"/>
    <property type="project" value="UniProtKB-SubCell"/>
</dbReference>
<reference evidence="13 14" key="1">
    <citation type="submission" date="2025-04" db="UniProtKB">
        <authorList>
            <consortium name="RefSeq"/>
        </authorList>
    </citation>
    <scope>IDENTIFICATION</scope>
    <source>
        <tissue evidence="13 14">Whole insect</tissue>
    </source>
</reference>
<feature type="transmembrane region" description="Helical" evidence="9">
    <location>
        <begin position="216"/>
        <end position="234"/>
    </location>
</feature>
<dbReference type="EnsemblMetazoa" id="XM_028284481.2">
    <property type="protein sequence ID" value="XP_028140282.1"/>
    <property type="gene ID" value="LOC114334440"/>
</dbReference>
<proteinExistence type="predicted"/>
<dbReference type="OrthoDB" id="6696619at2759"/>
<keyword evidence="3" id="KW-1003">Cell membrane</keyword>
<feature type="transmembrane region" description="Helical" evidence="9">
    <location>
        <begin position="397"/>
        <end position="422"/>
    </location>
</feature>
<dbReference type="InterPro" id="IPR020846">
    <property type="entry name" value="MFS_dom"/>
</dbReference>
<feature type="coiled-coil region" evidence="8">
    <location>
        <begin position="247"/>
        <end position="283"/>
    </location>
</feature>
<feature type="transmembrane region" description="Helical" evidence="9">
    <location>
        <begin position="101"/>
        <end position="120"/>
    </location>
</feature>
<dbReference type="PANTHER" id="PTHR48021">
    <property type="match status" value="1"/>
</dbReference>
<dbReference type="PANTHER" id="PTHR48021:SF47">
    <property type="entry name" value="GH17672P"/>
    <property type="match status" value="1"/>
</dbReference>
<dbReference type="GO" id="GO:0022857">
    <property type="term" value="F:transmembrane transporter activity"/>
    <property type="evidence" value="ECO:0007669"/>
    <property type="project" value="InterPro"/>
</dbReference>
<feature type="transmembrane region" description="Helical" evidence="9">
    <location>
        <begin position="132"/>
        <end position="150"/>
    </location>
</feature>
<evidence type="ECO:0000313" key="13">
    <source>
        <dbReference type="RefSeq" id="XP_028140281.1"/>
    </source>
</evidence>
<dbReference type="Pfam" id="PF00083">
    <property type="entry name" value="Sugar_tr"/>
    <property type="match status" value="1"/>
</dbReference>
<feature type="transmembrane region" description="Helical" evidence="9">
    <location>
        <begin position="156"/>
        <end position="177"/>
    </location>
</feature>
<evidence type="ECO:0000256" key="9">
    <source>
        <dbReference type="SAM" id="Phobius"/>
    </source>
</evidence>
<dbReference type="InterPro" id="IPR050549">
    <property type="entry name" value="MFS_Trehalose_Transporter"/>
</dbReference>
<dbReference type="SUPFAM" id="SSF103473">
    <property type="entry name" value="MFS general substrate transporter"/>
    <property type="match status" value="1"/>
</dbReference>
<keyword evidence="12" id="KW-1185">Reference proteome</keyword>
<keyword evidence="4" id="KW-0762">Sugar transport</keyword>
<feature type="domain" description="Major facilitator superfamily (MFS) profile" evidence="10">
    <location>
        <begin position="54"/>
        <end position="489"/>
    </location>
</feature>
<evidence type="ECO:0000256" key="7">
    <source>
        <dbReference type="ARBA" id="ARBA00023136"/>
    </source>
</evidence>